<name>A0A1R2BQK0_9CILI</name>
<comment type="caution">
    <text evidence="2">The sequence shown here is derived from an EMBL/GenBank/DDBJ whole genome shotgun (WGS) entry which is preliminary data.</text>
</comment>
<evidence type="ECO:0000313" key="3">
    <source>
        <dbReference type="Proteomes" id="UP000187209"/>
    </source>
</evidence>
<accession>A0A1R2BQK0</accession>
<feature type="region of interest" description="Disordered" evidence="1">
    <location>
        <begin position="1"/>
        <end position="42"/>
    </location>
</feature>
<proteinExistence type="predicted"/>
<evidence type="ECO:0000256" key="1">
    <source>
        <dbReference type="SAM" id="MobiDB-lite"/>
    </source>
</evidence>
<sequence>MHKYIIEKTHNSSQKKSLSSQISSSLYKNHRRSNPHLAGIKSSERKESIYDYRAIAASSHNFHKSISVEKSKSQKKLDMLLSKISNPHENKNLKNNENFFRNSITKSIQELEIAEVPDFKEQKDIIKNFSESVKTNMFSITKNGIKFRVNHLRKQINAGFNRKCD</sequence>
<feature type="compositionally biased region" description="Basic and acidic residues" evidence="1">
    <location>
        <begin position="1"/>
        <end position="10"/>
    </location>
</feature>
<reference evidence="2 3" key="1">
    <citation type="submission" date="2016-11" db="EMBL/GenBank/DDBJ databases">
        <title>The macronuclear genome of Stentor coeruleus: a giant cell with tiny introns.</title>
        <authorList>
            <person name="Slabodnick M."/>
            <person name="Ruby J.G."/>
            <person name="Reiff S.B."/>
            <person name="Swart E.C."/>
            <person name="Gosai S."/>
            <person name="Prabakaran S."/>
            <person name="Witkowska E."/>
            <person name="Larue G.E."/>
            <person name="Fisher S."/>
            <person name="Freeman R.M."/>
            <person name="Gunawardena J."/>
            <person name="Chu W."/>
            <person name="Stover N.A."/>
            <person name="Gregory B.D."/>
            <person name="Nowacki M."/>
            <person name="Derisi J."/>
            <person name="Roy S.W."/>
            <person name="Marshall W.F."/>
            <person name="Sood P."/>
        </authorList>
    </citation>
    <scope>NUCLEOTIDE SEQUENCE [LARGE SCALE GENOMIC DNA]</scope>
    <source>
        <strain evidence="2">WM001</strain>
    </source>
</reference>
<dbReference type="Proteomes" id="UP000187209">
    <property type="component" value="Unassembled WGS sequence"/>
</dbReference>
<organism evidence="2 3">
    <name type="scientific">Stentor coeruleus</name>
    <dbReference type="NCBI Taxonomy" id="5963"/>
    <lineage>
        <taxon>Eukaryota</taxon>
        <taxon>Sar</taxon>
        <taxon>Alveolata</taxon>
        <taxon>Ciliophora</taxon>
        <taxon>Postciliodesmatophora</taxon>
        <taxon>Heterotrichea</taxon>
        <taxon>Heterotrichida</taxon>
        <taxon>Stentoridae</taxon>
        <taxon>Stentor</taxon>
    </lineage>
</organism>
<feature type="compositionally biased region" description="Low complexity" evidence="1">
    <location>
        <begin position="12"/>
        <end position="26"/>
    </location>
</feature>
<gene>
    <name evidence="2" type="ORF">SteCoe_21036</name>
</gene>
<evidence type="ECO:0000313" key="2">
    <source>
        <dbReference type="EMBL" id="OMJ79007.1"/>
    </source>
</evidence>
<protein>
    <submittedName>
        <fullName evidence="2">Uncharacterized protein</fullName>
    </submittedName>
</protein>
<dbReference type="AlphaFoldDB" id="A0A1R2BQK0"/>
<dbReference type="EMBL" id="MPUH01000492">
    <property type="protein sequence ID" value="OMJ79007.1"/>
    <property type="molecule type" value="Genomic_DNA"/>
</dbReference>
<keyword evidence="3" id="KW-1185">Reference proteome</keyword>